<feature type="region of interest" description="Disordered" evidence="1">
    <location>
        <begin position="196"/>
        <end position="231"/>
    </location>
</feature>
<gene>
    <name evidence="2" type="ORF">GN244_ATG07369</name>
</gene>
<dbReference type="AlphaFoldDB" id="A0A833WL72"/>
<accession>A0A833WL72</accession>
<feature type="region of interest" description="Disordered" evidence="1">
    <location>
        <begin position="27"/>
        <end position="86"/>
    </location>
</feature>
<evidence type="ECO:0000256" key="1">
    <source>
        <dbReference type="SAM" id="MobiDB-lite"/>
    </source>
</evidence>
<evidence type="ECO:0000313" key="2">
    <source>
        <dbReference type="EMBL" id="KAF4040505.1"/>
    </source>
</evidence>
<name>A0A833WL72_PHYIN</name>
<dbReference type="EMBL" id="WSZM01000140">
    <property type="protein sequence ID" value="KAF4040505.1"/>
    <property type="molecule type" value="Genomic_DNA"/>
</dbReference>
<proteinExistence type="predicted"/>
<keyword evidence="3" id="KW-1185">Reference proteome</keyword>
<feature type="compositionally biased region" description="Basic and acidic residues" evidence="1">
    <location>
        <begin position="33"/>
        <end position="49"/>
    </location>
</feature>
<feature type="compositionally biased region" description="Polar residues" evidence="1">
    <location>
        <begin position="71"/>
        <end position="80"/>
    </location>
</feature>
<sequence length="363" mass="40144">MQHSTTAENYDLESVTARLEAMKARRGKWLVRKNADSEKQQLSERETTRGFELAPADVSSGGSEADSDDGYQSSSTNSLPSDDDKAINLQISKSRGRARKLRVTDSLELSMSVATSRRSLLEAETMRTYSSILQATYSKLPGEDATRRLIQRRNNDQAFSYALPEHTAICKPSRIPKLVQKRRQLQGQRAITTGAQNAIVWRSSPTRDRATAKKEKTSSSDGASEEIGSITAEEQRLLRSLEKLDRRLSTVSNSAMSVREDDLKVEQSQDRKAADDLSTVRATSEKADCNSLRAAANDGKIRQPSSVCVRSSSKKRAELSSGFHKSRVRVAGALVNETRLNNHTSGSGKDRIVVKKDLAHLLF</sequence>
<feature type="region of interest" description="Disordered" evidence="1">
    <location>
        <begin position="251"/>
        <end position="279"/>
    </location>
</feature>
<protein>
    <submittedName>
        <fullName evidence="2">Uncharacterized protein</fullName>
    </submittedName>
</protein>
<feature type="compositionally biased region" description="Basic and acidic residues" evidence="1">
    <location>
        <begin position="205"/>
        <end position="218"/>
    </location>
</feature>
<organism evidence="2 3">
    <name type="scientific">Phytophthora infestans</name>
    <name type="common">Potato late blight agent</name>
    <name type="synonym">Botrytis infestans</name>
    <dbReference type="NCBI Taxonomy" id="4787"/>
    <lineage>
        <taxon>Eukaryota</taxon>
        <taxon>Sar</taxon>
        <taxon>Stramenopiles</taxon>
        <taxon>Oomycota</taxon>
        <taxon>Peronosporomycetes</taxon>
        <taxon>Peronosporales</taxon>
        <taxon>Peronosporaceae</taxon>
        <taxon>Phytophthora</taxon>
    </lineage>
</organism>
<reference evidence="2" key="1">
    <citation type="submission" date="2020-04" db="EMBL/GenBank/DDBJ databases">
        <title>Hybrid Assembly of Korean Phytophthora infestans isolates.</title>
        <authorList>
            <person name="Prokchorchik M."/>
            <person name="Lee Y."/>
            <person name="Seo J."/>
            <person name="Cho J.-H."/>
            <person name="Park Y.-E."/>
            <person name="Jang D.-C."/>
            <person name="Im J.-S."/>
            <person name="Choi J.-G."/>
            <person name="Park H.-J."/>
            <person name="Lee G.-B."/>
            <person name="Lee Y.-G."/>
            <person name="Hong S.-Y."/>
            <person name="Cho K."/>
            <person name="Sohn K.H."/>
        </authorList>
    </citation>
    <scope>NUCLEOTIDE SEQUENCE</scope>
    <source>
        <strain evidence="2">KR_1_A1</strain>
    </source>
</reference>
<comment type="caution">
    <text evidence="2">The sequence shown here is derived from an EMBL/GenBank/DDBJ whole genome shotgun (WGS) entry which is preliminary data.</text>
</comment>
<feature type="compositionally biased region" description="Basic and acidic residues" evidence="1">
    <location>
        <begin position="258"/>
        <end position="275"/>
    </location>
</feature>
<evidence type="ECO:0000313" key="3">
    <source>
        <dbReference type="Proteomes" id="UP000602510"/>
    </source>
</evidence>
<dbReference type="Proteomes" id="UP000602510">
    <property type="component" value="Unassembled WGS sequence"/>
</dbReference>